<evidence type="ECO:0000313" key="1">
    <source>
        <dbReference type="EMBL" id="PYI39494.1"/>
    </source>
</evidence>
<accession>A0A2V5IYM4</accession>
<comment type="caution">
    <text evidence="1">The sequence shown here is derived from an EMBL/GenBank/DDBJ whole genome shotgun (WGS) entry which is preliminary data.</text>
</comment>
<protein>
    <submittedName>
        <fullName evidence="1">Uncharacterized protein</fullName>
    </submittedName>
</protein>
<gene>
    <name evidence="1" type="ORF">CVS30_05990</name>
</gene>
<evidence type="ECO:0000313" key="2">
    <source>
        <dbReference type="Proteomes" id="UP000247980"/>
    </source>
</evidence>
<reference evidence="1 2" key="1">
    <citation type="submission" date="2018-05" db="EMBL/GenBank/DDBJ databases">
        <title>Genetic diversity of glacier-inhabiting Cryobacterium bacteria in China and description of Cryobacterium mengkeensis sp. nov. and Arthrobacter glacialis sp. nov.</title>
        <authorList>
            <person name="Liu Q."/>
            <person name="Xin Y.-H."/>
        </authorList>
    </citation>
    <scope>NUCLEOTIDE SEQUENCE [LARGE SCALE GENOMIC DNA]</scope>
    <source>
        <strain evidence="1 2">B7</strain>
    </source>
</reference>
<dbReference type="AlphaFoldDB" id="A0A2V5IYM4"/>
<organism evidence="1 2">
    <name type="scientific">Arthrobacter psychrolactophilus</name>
    <dbReference type="NCBI Taxonomy" id="92442"/>
    <lineage>
        <taxon>Bacteria</taxon>
        <taxon>Bacillati</taxon>
        <taxon>Actinomycetota</taxon>
        <taxon>Actinomycetes</taxon>
        <taxon>Micrococcales</taxon>
        <taxon>Micrococcaceae</taxon>
        <taxon>Arthrobacter</taxon>
    </lineage>
</organism>
<keyword evidence="2" id="KW-1185">Reference proteome</keyword>
<sequence>MQLDAAERKARDRLTFQANRNERETDVLRTRLRDLASINVDIACEVPELKAQITELQLENARLIHSQRADFQDFTQIAGRLFELCSRLGLPLDKATKEIFQRRGWRTSTLVPEQ</sequence>
<dbReference type="EMBL" id="QJVC01000003">
    <property type="protein sequence ID" value="PYI39494.1"/>
    <property type="molecule type" value="Genomic_DNA"/>
</dbReference>
<name>A0A2V5IYM4_9MICC</name>
<proteinExistence type="predicted"/>
<dbReference type="Proteomes" id="UP000247980">
    <property type="component" value="Unassembled WGS sequence"/>
</dbReference>